<dbReference type="InterPro" id="IPR001633">
    <property type="entry name" value="EAL_dom"/>
</dbReference>
<dbReference type="PANTHER" id="PTHR33525">
    <property type="match status" value="1"/>
</dbReference>
<feature type="region of interest" description="Disordered" evidence="1">
    <location>
        <begin position="377"/>
        <end position="415"/>
    </location>
</feature>
<protein>
    <submittedName>
        <fullName evidence="3">EAL domain-containing protein</fullName>
    </submittedName>
</protein>
<dbReference type="SMART" id="SM00052">
    <property type="entry name" value="EAL"/>
    <property type="match status" value="1"/>
</dbReference>
<sequence>MSDTTSGQPAPETRVRVGLQGIHTADRTVVAHELLFRAPGRHAASLRGRAEHDHATAQVITATFGEFGVAELGDGKPLFLNTTRSFFTGELPLPFSPEGVVLELLETVEVDHHVMEGVRRLKDRGFALAVDDFDGELHRVPALQHADYVKLDLEASGDRLPALVDLVRRANPRAQLVVERIETEEQFARCVDLGVELFQGYHLHRPDVVQKQTLDASHLTCVQLIAALHDLRTSTEAVLDLLAHDPGLSLRILKTVGSAAHAPRQGVTSLHQAVVLLGRRELASWVTLVLVGGTSTAPARPDTLGWIFTRAEACRALAPEDPDAGFTVGLLSAAAAVLGVAPADLTRGCALAPEVQEALVHRRGRLGAAIEAVVAHEDTTRVDEAPAGGEPSPDPGPARSPAPSPAPGPVGPDLTSEIYLTATLAARTRVRSLSRVPA</sequence>
<evidence type="ECO:0000259" key="2">
    <source>
        <dbReference type="PROSITE" id="PS51833"/>
    </source>
</evidence>
<evidence type="ECO:0000313" key="4">
    <source>
        <dbReference type="Proteomes" id="UP001555826"/>
    </source>
</evidence>
<dbReference type="Pfam" id="PF08668">
    <property type="entry name" value="HDOD"/>
    <property type="match status" value="1"/>
</dbReference>
<dbReference type="InterPro" id="IPR013976">
    <property type="entry name" value="HDOD"/>
</dbReference>
<dbReference type="RefSeq" id="WP_367638816.1">
    <property type="nucleotide sequence ID" value="NZ_JBFNQN010000008.1"/>
</dbReference>
<dbReference type="InterPro" id="IPR052340">
    <property type="entry name" value="RNase_Y/CdgJ"/>
</dbReference>
<organism evidence="3 4">
    <name type="scientific">Kineococcus endophyticus</name>
    <dbReference type="NCBI Taxonomy" id="1181883"/>
    <lineage>
        <taxon>Bacteria</taxon>
        <taxon>Bacillati</taxon>
        <taxon>Actinomycetota</taxon>
        <taxon>Actinomycetes</taxon>
        <taxon>Kineosporiales</taxon>
        <taxon>Kineosporiaceae</taxon>
        <taxon>Kineococcus</taxon>
    </lineage>
</organism>
<dbReference type="Gene3D" id="1.10.3210.10">
    <property type="entry name" value="Hypothetical protein af1432"/>
    <property type="match status" value="1"/>
</dbReference>
<dbReference type="PIRSF" id="PIRSF003180">
    <property type="entry name" value="DiGMPpdiest_YuxH"/>
    <property type="match status" value="1"/>
</dbReference>
<evidence type="ECO:0000256" key="1">
    <source>
        <dbReference type="SAM" id="MobiDB-lite"/>
    </source>
</evidence>
<dbReference type="PROSITE" id="PS51833">
    <property type="entry name" value="HDOD"/>
    <property type="match status" value="1"/>
</dbReference>
<dbReference type="EMBL" id="JBFNQN010000008">
    <property type="protein sequence ID" value="MEW9265687.1"/>
    <property type="molecule type" value="Genomic_DNA"/>
</dbReference>
<evidence type="ECO:0000313" key="3">
    <source>
        <dbReference type="EMBL" id="MEW9265687.1"/>
    </source>
</evidence>
<dbReference type="SUPFAM" id="SSF141868">
    <property type="entry name" value="EAL domain-like"/>
    <property type="match status" value="1"/>
</dbReference>
<comment type="caution">
    <text evidence="3">The sequence shown here is derived from an EMBL/GenBank/DDBJ whole genome shotgun (WGS) entry which is preliminary data.</text>
</comment>
<name>A0ABV3P7T4_9ACTN</name>
<feature type="domain" description="HDOD" evidence="2">
    <location>
        <begin position="214"/>
        <end position="391"/>
    </location>
</feature>
<dbReference type="InterPro" id="IPR035919">
    <property type="entry name" value="EAL_sf"/>
</dbReference>
<keyword evidence="4" id="KW-1185">Reference proteome</keyword>
<dbReference type="Proteomes" id="UP001555826">
    <property type="component" value="Unassembled WGS sequence"/>
</dbReference>
<dbReference type="PANTHER" id="PTHR33525:SF4">
    <property type="entry name" value="CYCLIC DI-GMP PHOSPHODIESTERASE CDGJ"/>
    <property type="match status" value="1"/>
</dbReference>
<dbReference type="Pfam" id="PF00563">
    <property type="entry name" value="EAL"/>
    <property type="match status" value="1"/>
</dbReference>
<dbReference type="Gene3D" id="3.20.20.450">
    <property type="entry name" value="EAL domain"/>
    <property type="match status" value="1"/>
</dbReference>
<dbReference type="InterPro" id="IPR014408">
    <property type="entry name" value="dGMP_Pdiesterase_EAL/HD-GYP"/>
</dbReference>
<reference evidence="3 4" key="1">
    <citation type="submission" date="2024-07" db="EMBL/GenBank/DDBJ databases">
        <authorList>
            <person name="Thanompreechachai J."/>
            <person name="Duangmal K."/>
        </authorList>
    </citation>
    <scope>NUCLEOTIDE SEQUENCE [LARGE SCALE GENOMIC DNA]</scope>
    <source>
        <strain evidence="3 4">KCTC 19886</strain>
    </source>
</reference>
<gene>
    <name evidence="3" type="ORF">AB1207_13095</name>
</gene>
<feature type="compositionally biased region" description="Pro residues" evidence="1">
    <location>
        <begin position="392"/>
        <end position="410"/>
    </location>
</feature>
<dbReference type="SUPFAM" id="SSF109604">
    <property type="entry name" value="HD-domain/PDEase-like"/>
    <property type="match status" value="1"/>
</dbReference>
<proteinExistence type="predicted"/>
<accession>A0ABV3P7T4</accession>